<evidence type="ECO:0008006" key="3">
    <source>
        <dbReference type="Google" id="ProtNLM"/>
    </source>
</evidence>
<evidence type="ECO:0000313" key="1">
    <source>
        <dbReference type="EMBL" id="ORA65158.1"/>
    </source>
</evidence>
<gene>
    <name evidence="1" type="ORF">BST23_15270</name>
</gene>
<dbReference type="Proteomes" id="UP000192772">
    <property type="component" value="Unassembled WGS sequence"/>
</dbReference>
<reference evidence="1 2" key="1">
    <citation type="submission" date="2017-02" db="EMBL/GenBank/DDBJ databases">
        <title>The new phylogeny of genus Mycobacterium.</title>
        <authorList>
            <person name="Tortoli E."/>
            <person name="Trovato A."/>
            <person name="Cirillo D.M."/>
        </authorList>
    </citation>
    <scope>NUCLEOTIDE SEQUENCE [LARGE SCALE GENOMIC DNA]</scope>
    <source>
        <strain evidence="1 2">FI-09383</strain>
    </source>
</reference>
<evidence type="ECO:0000313" key="2">
    <source>
        <dbReference type="Proteomes" id="UP000192772"/>
    </source>
</evidence>
<dbReference type="AlphaFoldDB" id="A0A1X0CYL0"/>
<dbReference type="STRING" id="81858.BST23_15270"/>
<proteinExistence type="predicted"/>
<dbReference type="EMBL" id="MVHP01000016">
    <property type="protein sequence ID" value="ORA65158.1"/>
    <property type="molecule type" value="Genomic_DNA"/>
</dbReference>
<organism evidence="1 2">
    <name type="scientific">Mycolicibacterium elephantis</name>
    <dbReference type="NCBI Taxonomy" id="81858"/>
    <lineage>
        <taxon>Bacteria</taxon>
        <taxon>Bacillati</taxon>
        <taxon>Actinomycetota</taxon>
        <taxon>Actinomycetes</taxon>
        <taxon>Mycobacteriales</taxon>
        <taxon>Mycobacteriaceae</taxon>
        <taxon>Mycolicibacterium</taxon>
    </lineage>
</organism>
<sequence length="133" mass="13701">MYLADFPGARSALVQAAAAPAGGEPQAWKRVTEALGIAGADVGDRCETPSGAPRLTGVVRRIHQDDNAREVMLRVDEPAPGVAIVGACTVAGQARVMATVYLYGDAAADVAAAEQPKWSEWLRGVLDTAGAAT</sequence>
<name>A0A1X0CYL0_9MYCO</name>
<accession>A0A1X0CYL0</accession>
<protein>
    <recommendedName>
        <fullName evidence="3">Polyketide cyclase</fullName>
    </recommendedName>
</protein>
<comment type="caution">
    <text evidence="1">The sequence shown here is derived from an EMBL/GenBank/DDBJ whole genome shotgun (WGS) entry which is preliminary data.</text>
</comment>